<feature type="transmembrane region" description="Helical" evidence="17">
    <location>
        <begin position="132"/>
        <end position="152"/>
    </location>
</feature>
<evidence type="ECO:0000256" key="8">
    <source>
        <dbReference type="ARBA" id="ARBA00022737"/>
    </source>
</evidence>
<organism evidence="19 20">
    <name type="scientific">Oldenlandia corymbosa var. corymbosa</name>
    <dbReference type="NCBI Taxonomy" id="529605"/>
    <lineage>
        <taxon>Eukaryota</taxon>
        <taxon>Viridiplantae</taxon>
        <taxon>Streptophyta</taxon>
        <taxon>Embryophyta</taxon>
        <taxon>Tracheophyta</taxon>
        <taxon>Spermatophyta</taxon>
        <taxon>Magnoliopsida</taxon>
        <taxon>eudicotyledons</taxon>
        <taxon>Gunneridae</taxon>
        <taxon>Pentapetalae</taxon>
        <taxon>asterids</taxon>
        <taxon>lamiids</taxon>
        <taxon>Gentianales</taxon>
        <taxon>Rubiaceae</taxon>
        <taxon>Rubioideae</taxon>
        <taxon>Spermacoceae</taxon>
        <taxon>Hedyotis-Oldenlandia complex</taxon>
        <taxon>Oldenlandia</taxon>
    </lineage>
</organism>
<feature type="compositionally biased region" description="Polar residues" evidence="16">
    <location>
        <begin position="20"/>
        <end position="30"/>
    </location>
</feature>
<evidence type="ECO:0000256" key="9">
    <source>
        <dbReference type="ARBA" id="ARBA00022826"/>
    </source>
</evidence>
<evidence type="ECO:0000256" key="7">
    <source>
        <dbReference type="ARBA" id="ARBA00022723"/>
    </source>
</evidence>
<evidence type="ECO:0000313" key="20">
    <source>
        <dbReference type="Proteomes" id="UP001161247"/>
    </source>
</evidence>
<sequence>MDEPLLSKEQPQERKLSFQDPENSPLQSQSSHHHFDNNTEPLLPSTSNSSLANHLVNCNKKRNLIRRSNSAPSILSDVKVGLRDSLDSIASIKSVPLTVKQALAGVAVYKMIGVLIYLLKWRSFRGIKSWKLVDALYFNVVTLCTIGYGDIVPDTTFTKMYTCGLILIGFGSIDILLNGLVSYVLDRQEAVLLSMVDQDGLTTVVRTYMIDTAKGRMRIRIKVGLALVVVVGCIALGTVMVHILEELSWVDSFYLSVSSVTTVGYGDYAFSTLRGRCFAIIWLLVSTLAVARAFLYLTELRIDRRNRKMAKWVLERKITPEDLVAADLDHNGSIRYTTKFP</sequence>
<dbReference type="FunFam" id="1.10.287.70:FF:000138">
    <property type="entry name" value="Two-pore potassium channel 2-like"/>
    <property type="match status" value="1"/>
</dbReference>
<dbReference type="GO" id="GO:0009705">
    <property type="term" value="C:plant-type vacuole membrane"/>
    <property type="evidence" value="ECO:0007669"/>
    <property type="project" value="TreeGrafter"/>
</dbReference>
<keyword evidence="20" id="KW-1185">Reference proteome</keyword>
<dbReference type="SUPFAM" id="SSF81324">
    <property type="entry name" value="Voltage-gated potassium channels"/>
    <property type="match status" value="2"/>
</dbReference>
<evidence type="ECO:0000313" key="19">
    <source>
        <dbReference type="EMBL" id="CAI9089035.1"/>
    </source>
</evidence>
<dbReference type="GO" id="GO:0046872">
    <property type="term" value="F:metal ion binding"/>
    <property type="evidence" value="ECO:0007669"/>
    <property type="project" value="UniProtKB-KW"/>
</dbReference>
<dbReference type="GO" id="GO:0005886">
    <property type="term" value="C:plasma membrane"/>
    <property type="evidence" value="ECO:0007669"/>
    <property type="project" value="TreeGrafter"/>
</dbReference>
<dbReference type="PANTHER" id="PTHR11003">
    <property type="entry name" value="POTASSIUM CHANNEL, SUBFAMILY K"/>
    <property type="match status" value="1"/>
</dbReference>
<protein>
    <submittedName>
        <fullName evidence="19">OLC1v1023524C1</fullName>
    </submittedName>
</protein>
<name>A0AAV1C066_OLDCO</name>
<evidence type="ECO:0000256" key="14">
    <source>
        <dbReference type="ARBA" id="ARBA00023136"/>
    </source>
</evidence>
<accession>A0AAV1C066</accession>
<keyword evidence="15" id="KW-0407">Ion channel</keyword>
<evidence type="ECO:0000256" key="6">
    <source>
        <dbReference type="ARBA" id="ARBA00022692"/>
    </source>
</evidence>
<evidence type="ECO:0000256" key="4">
    <source>
        <dbReference type="ARBA" id="ARBA00022448"/>
    </source>
</evidence>
<keyword evidence="9" id="KW-0631">Potassium channel</keyword>
<dbReference type="GO" id="GO:0015271">
    <property type="term" value="F:outward rectifier potassium channel activity"/>
    <property type="evidence" value="ECO:0007669"/>
    <property type="project" value="TreeGrafter"/>
</dbReference>
<evidence type="ECO:0000256" key="2">
    <source>
        <dbReference type="ARBA" id="ARBA00010159"/>
    </source>
</evidence>
<reference evidence="19" key="1">
    <citation type="submission" date="2023-03" db="EMBL/GenBank/DDBJ databases">
        <authorList>
            <person name="Julca I."/>
        </authorList>
    </citation>
    <scope>NUCLEOTIDE SEQUENCE</scope>
</reference>
<evidence type="ECO:0000259" key="18">
    <source>
        <dbReference type="Pfam" id="PF07885"/>
    </source>
</evidence>
<feature type="region of interest" description="Disordered" evidence="16">
    <location>
        <begin position="1"/>
        <end position="43"/>
    </location>
</feature>
<feature type="transmembrane region" description="Helical" evidence="17">
    <location>
        <begin position="223"/>
        <end position="244"/>
    </location>
</feature>
<comment type="subunit">
    <text evidence="3">Homodimer.</text>
</comment>
<keyword evidence="4" id="KW-0813">Transport</keyword>
<feature type="transmembrane region" description="Helical" evidence="17">
    <location>
        <begin position="102"/>
        <end position="120"/>
    </location>
</feature>
<proteinExistence type="inferred from homology"/>
<dbReference type="PRINTS" id="PR01333">
    <property type="entry name" value="2POREKCHANEL"/>
</dbReference>
<keyword evidence="10" id="KW-0106">Calcium</keyword>
<comment type="subcellular location">
    <subcellularLocation>
        <location evidence="1">Membrane</location>
        <topology evidence="1">Multi-pass membrane protein</topology>
    </subcellularLocation>
</comment>
<evidence type="ECO:0000256" key="11">
    <source>
        <dbReference type="ARBA" id="ARBA00022958"/>
    </source>
</evidence>
<feature type="transmembrane region" description="Helical" evidence="17">
    <location>
        <begin position="164"/>
        <end position="185"/>
    </location>
</feature>
<dbReference type="FunFam" id="1.10.287.70:FF:000102">
    <property type="entry name" value="Two-pore potassium channel 3"/>
    <property type="match status" value="1"/>
</dbReference>
<evidence type="ECO:0000256" key="3">
    <source>
        <dbReference type="ARBA" id="ARBA00011738"/>
    </source>
</evidence>
<dbReference type="PANTHER" id="PTHR11003:SF303">
    <property type="entry name" value="OS01G0696100 PROTEIN"/>
    <property type="match status" value="1"/>
</dbReference>
<evidence type="ECO:0000256" key="13">
    <source>
        <dbReference type="ARBA" id="ARBA00023065"/>
    </source>
</evidence>
<evidence type="ECO:0000256" key="17">
    <source>
        <dbReference type="SAM" id="Phobius"/>
    </source>
</evidence>
<keyword evidence="7" id="KW-0479">Metal-binding</keyword>
<dbReference type="GO" id="GO:0030322">
    <property type="term" value="P:stabilization of membrane potential"/>
    <property type="evidence" value="ECO:0007669"/>
    <property type="project" value="TreeGrafter"/>
</dbReference>
<dbReference type="EMBL" id="OX459118">
    <property type="protein sequence ID" value="CAI9089035.1"/>
    <property type="molecule type" value="Genomic_DNA"/>
</dbReference>
<comment type="similarity">
    <text evidence="2">Belongs to the two pore domain potassium channel (TC 1.A.1.7) family.</text>
</comment>
<feature type="domain" description="Potassium channel" evidence="18">
    <location>
        <begin position="109"/>
        <end position="184"/>
    </location>
</feature>
<feature type="transmembrane region" description="Helical" evidence="17">
    <location>
        <begin position="279"/>
        <end position="298"/>
    </location>
</feature>
<evidence type="ECO:0000256" key="15">
    <source>
        <dbReference type="ARBA" id="ARBA00023303"/>
    </source>
</evidence>
<evidence type="ECO:0000256" key="12">
    <source>
        <dbReference type="ARBA" id="ARBA00022989"/>
    </source>
</evidence>
<dbReference type="Proteomes" id="UP001161247">
    <property type="component" value="Chromosome 1"/>
</dbReference>
<evidence type="ECO:0000256" key="10">
    <source>
        <dbReference type="ARBA" id="ARBA00022837"/>
    </source>
</evidence>
<dbReference type="GO" id="GO:0022841">
    <property type="term" value="F:potassium ion leak channel activity"/>
    <property type="evidence" value="ECO:0007669"/>
    <property type="project" value="TreeGrafter"/>
</dbReference>
<keyword evidence="14 17" id="KW-0472">Membrane</keyword>
<evidence type="ECO:0000256" key="1">
    <source>
        <dbReference type="ARBA" id="ARBA00004141"/>
    </source>
</evidence>
<keyword evidence="13" id="KW-0406">Ion transport</keyword>
<keyword evidence="8" id="KW-0677">Repeat</keyword>
<keyword evidence="12 17" id="KW-1133">Transmembrane helix</keyword>
<dbReference type="Pfam" id="PF07885">
    <property type="entry name" value="Ion_trans_2"/>
    <property type="match status" value="2"/>
</dbReference>
<dbReference type="Gene3D" id="1.10.287.70">
    <property type="match status" value="2"/>
</dbReference>
<keyword evidence="5" id="KW-0633">Potassium transport</keyword>
<evidence type="ECO:0000256" key="5">
    <source>
        <dbReference type="ARBA" id="ARBA00022538"/>
    </source>
</evidence>
<dbReference type="InterPro" id="IPR013099">
    <property type="entry name" value="K_chnl_dom"/>
</dbReference>
<gene>
    <name evidence="19" type="ORF">OLC1_LOCUS1466</name>
</gene>
<evidence type="ECO:0000256" key="16">
    <source>
        <dbReference type="SAM" id="MobiDB-lite"/>
    </source>
</evidence>
<dbReference type="InterPro" id="IPR003280">
    <property type="entry name" value="2pore_dom_K_chnl"/>
</dbReference>
<feature type="domain" description="Potassium channel" evidence="18">
    <location>
        <begin position="229"/>
        <end position="298"/>
    </location>
</feature>
<dbReference type="AlphaFoldDB" id="A0AAV1C066"/>
<keyword evidence="11" id="KW-0630">Potassium</keyword>
<keyword evidence="6 17" id="KW-0812">Transmembrane</keyword>